<dbReference type="InterPro" id="IPR012340">
    <property type="entry name" value="NA-bd_OB-fold"/>
</dbReference>
<dbReference type="Pfam" id="PF12172">
    <property type="entry name" value="zf-ChsH2"/>
    <property type="match status" value="1"/>
</dbReference>
<gene>
    <name evidence="3" type="ORF">S01H1_09602</name>
</gene>
<comment type="caution">
    <text evidence="3">The sequence shown here is derived from an EMBL/GenBank/DDBJ whole genome shotgun (WGS) entry which is preliminary data.</text>
</comment>
<dbReference type="EMBL" id="BARS01004907">
    <property type="protein sequence ID" value="GAF84650.1"/>
    <property type="molecule type" value="Genomic_DNA"/>
</dbReference>
<accession>X0U815</accession>
<sequence>MSELIKKWPGVVLHEADIREKKVLWTEWHPKFEYAYDCGIGYGRYFAELKKGRIVGTKCKRCGRILLPARYFCEWCWRPTDEWVYLENTGTVNTFSICYTDWLARRIKEPELPAMIEVDGSGGVAIMSKLGEVDPKDIRIGMRVKAVWKPEGERIGAITDIKYWKPLKEG</sequence>
<organism evidence="3">
    <name type="scientific">marine sediment metagenome</name>
    <dbReference type="NCBI Taxonomy" id="412755"/>
    <lineage>
        <taxon>unclassified sequences</taxon>
        <taxon>metagenomes</taxon>
        <taxon>ecological metagenomes</taxon>
    </lineage>
</organism>
<feature type="domain" description="ChsH2 rubredoxin-like zinc ribbon" evidence="2">
    <location>
        <begin position="47"/>
        <end position="80"/>
    </location>
</feature>
<dbReference type="AlphaFoldDB" id="X0U815"/>
<protein>
    <recommendedName>
        <fullName evidence="4">DUF35 domain-containing protein</fullName>
    </recommendedName>
</protein>
<name>X0U815_9ZZZZ</name>
<dbReference type="Pfam" id="PF01796">
    <property type="entry name" value="OB_ChsH2_C"/>
    <property type="match status" value="1"/>
</dbReference>
<dbReference type="InterPro" id="IPR022002">
    <property type="entry name" value="ChsH2_Znr"/>
</dbReference>
<dbReference type="PANTHER" id="PTHR34075:SF4">
    <property type="entry name" value="DUF35 DOMAIN-CONTAINING PROTEIN"/>
    <property type="match status" value="1"/>
</dbReference>
<evidence type="ECO:0000259" key="2">
    <source>
        <dbReference type="Pfam" id="PF12172"/>
    </source>
</evidence>
<evidence type="ECO:0000313" key="3">
    <source>
        <dbReference type="EMBL" id="GAF84650.1"/>
    </source>
</evidence>
<proteinExistence type="predicted"/>
<feature type="domain" description="ChsH2 C-terminal OB-fold" evidence="1">
    <location>
        <begin position="83"/>
        <end position="149"/>
    </location>
</feature>
<dbReference type="Gene3D" id="6.10.30.10">
    <property type="match status" value="1"/>
</dbReference>
<dbReference type="InterPro" id="IPR002878">
    <property type="entry name" value="ChsH2_C"/>
</dbReference>
<dbReference type="PANTHER" id="PTHR34075">
    <property type="entry name" value="BLR3430 PROTEIN"/>
    <property type="match status" value="1"/>
</dbReference>
<dbReference type="InterPro" id="IPR052513">
    <property type="entry name" value="Thioester_dehydratase-like"/>
</dbReference>
<evidence type="ECO:0008006" key="4">
    <source>
        <dbReference type="Google" id="ProtNLM"/>
    </source>
</evidence>
<evidence type="ECO:0000259" key="1">
    <source>
        <dbReference type="Pfam" id="PF01796"/>
    </source>
</evidence>
<reference evidence="3" key="1">
    <citation type="journal article" date="2014" name="Front. Microbiol.">
        <title>High frequency of phylogenetically diverse reductive dehalogenase-homologous genes in deep subseafloor sedimentary metagenomes.</title>
        <authorList>
            <person name="Kawai M."/>
            <person name="Futagami T."/>
            <person name="Toyoda A."/>
            <person name="Takaki Y."/>
            <person name="Nishi S."/>
            <person name="Hori S."/>
            <person name="Arai W."/>
            <person name="Tsubouchi T."/>
            <person name="Morono Y."/>
            <person name="Uchiyama I."/>
            <person name="Ito T."/>
            <person name="Fujiyama A."/>
            <person name="Inagaki F."/>
            <person name="Takami H."/>
        </authorList>
    </citation>
    <scope>NUCLEOTIDE SEQUENCE</scope>
    <source>
        <strain evidence="3">Expedition CK06-06</strain>
    </source>
</reference>
<dbReference type="SUPFAM" id="SSF50249">
    <property type="entry name" value="Nucleic acid-binding proteins"/>
    <property type="match status" value="1"/>
</dbReference>